<feature type="region of interest" description="Disordered" evidence="1">
    <location>
        <begin position="1"/>
        <end position="43"/>
    </location>
</feature>
<organism evidence="2">
    <name type="scientific">Mycobacterium phage BabyBack</name>
    <dbReference type="NCBI Taxonomy" id="3158877"/>
    <lineage>
        <taxon>Viruses</taxon>
        <taxon>Duplodnaviria</taxon>
        <taxon>Heunggongvirae</taxon>
        <taxon>Uroviricota</taxon>
        <taxon>Caudoviricetes</taxon>
    </lineage>
</organism>
<sequence>MKGNQLSYPDPFGSAPADEPAEEAQQETAPSEPAAKPRPVVTEADGKVVLTFKGGRDFDAPWIVIHAASLEDAYEQLTTKGDLLGKVMERTANAGAHFSGGSKPAAKPAQSGGGQQRQSKAPQQAQEAPGGEKRFCEHGEMEFKSGVSKAGNAYQLFSCTAPRSEQCPAQYLNKRK</sequence>
<dbReference type="EMBL" id="PP758916">
    <property type="protein sequence ID" value="XCH44269.1"/>
    <property type="molecule type" value="Genomic_DNA"/>
</dbReference>
<evidence type="ECO:0000256" key="1">
    <source>
        <dbReference type="SAM" id="MobiDB-lite"/>
    </source>
</evidence>
<reference evidence="2" key="1">
    <citation type="submission" date="2024-05" db="EMBL/GenBank/DDBJ databases">
        <authorList>
            <person name="Angeles D.G."/>
            <person name="Arvik A.J."/>
            <person name="Ashton K.E."/>
            <person name="Baker A.G."/>
            <person name="Benitez E."/>
            <person name="Boateng E.S."/>
            <person name="Bopp L.A."/>
            <person name="Canales M.Y."/>
            <person name="Cho C.S."/>
            <person name="Denby A.C."/>
            <person name="Ferrell L.E."/>
            <person name="Gates K.A."/>
            <person name="Goitom S."/>
            <person name="Griffith A.H."/>
            <person name="Hassan A.M."/>
            <person name="James S.C."/>
            <person name="Javed S.A."/>
            <person name="Jordan A.B."/>
            <person name="Kershner D.C."/>
            <person name="Kudva A.P."/>
            <person name="Liu S."/>
            <person name="Loosemore S.B."/>
            <person name="Lyle H.E."/>
            <person name="Mahmud R."/>
            <person name="Martey A."/>
            <person name="Martin B.S."/>
            <person name="Martin C.E."/>
            <person name="Martin G.J."/>
            <person name="McClellan E."/>
            <person name="Paladino M.R."/>
            <person name="Papa A.R."/>
            <person name="Perez K."/>
            <person name="Rhodes B.E."/>
            <person name="Riddervold E.J."/>
            <person name="Roudabush H."/>
            <person name="Ruiz I.A."/>
            <person name="Russell E.L."/>
            <person name="Sams C.E."/>
            <person name="Shin S."/>
            <person name="Smith G.L."/>
            <person name="Snowman J.L."/>
            <person name="Timberlake T."/>
            <person name="Tucker Z.R."/>
            <person name="Vashistha N."/>
            <person name="Voshell S.M."/>
            <person name="Vuppala S."/>
            <person name="Wallace A.L."/>
            <person name="Ko C."/>
            <person name="Russell D.A."/>
            <person name="Jacobs-Sera D."/>
            <person name="Hatfull G.F."/>
        </authorList>
    </citation>
    <scope>NUCLEOTIDE SEQUENCE</scope>
</reference>
<evidence type="ECO:0000313" key="2">
    <source>
        <dbReference type="EMBL" id="XCH44269.1"/>
    </source>
</evidence>
<protein>
    <submittedName>
        <fullName evidence="2">Uncharacterized protein</fullName>
    </submittedName>
</protein>
<accession>A0AAU8GTJ1</accession>
<name>A0AAU8GTJ1_9CAUD</name>
<dbReference type="InterPro" id="IPR057999">
    <property type="entry name" value="Gp49"/>
</dbReference>
<feature type="region of interest" description="Disordered" evidence="1">
    <location>
        <begin position="94"/>
        <end position="135"/>
    </location>
</feature>
<proteinExistence type="predicted"/>
<feature type="compositionally biased region" description="Low complexity" evidence="1">
    <location>
        <begin position="116"/>
        <end position="126"/>
    </location>
</feature>
<gene>
    <name evidence="2" type="primary">49</name>
    <name evidence="2" type="ORF">SEA_BABYBACK_49</name>
</gene>
<dbReference type="Pfam" id="PF25690">
    <property type="entry name" value="Phage_gp49"/>
    <property type="match status" value="1"/>
</dbReference>